<dbReference type="Gene3D" id="3.40.50.720">
    <property type="entry name" value="NAD(P)-binding Rossmann-like Domain"/>
    <property type="match status" value="1"/>
</dbReference>
<sequence length="316" mass="33745">MLSMHTLCGMDRPGWTRQDIPDQSGRTAVVTGGNTGLGSRTAAALAEKGALVVLAVRDTDKGARAAERITARAPGADVRVQRLDLASLASVRTAAEELRTAHERIDLLVNNAGVMWTPRSTTADGFELQFGTNHLGHFALTGLLLDRLLAAPGSRVVTVSSEAHRFGASIDFGNLDFERGYTRNAAYARSKLANLLFAYELQRRLAEGGHGTVSVAAHPGGSTTELSRDFPLPARVLFDGIFVPLLGQSPEDGALPTLRAATDPGARGGEFYGPGGITGMRGRPRPVRSSARSYDRAVQLRLWQVSEDLTGVSYPR</sequence>
<dbReference type="Proteomes" id="UP000184452">
    <property type="component" value="Unassembled WGS sequence"/>
</dbReference>
<evidence type="ECO:0000313" key="4">
    <source>
        <dbReference type="Proteomes" id="UP000184452"/>
    </source>
</evidence>
<feature type="region of interest" description="Disordered" evidence="2">
    <location>
        <begin position="265"/>
        <end position="288"/>
    </location>
</feature>
<dbReference type="NCBIfam" id="NF004513">
    <property type="entry name" value="PRK05854.1"/>
    <property type="match status" value="1"/>
</dbReference>
<proteinExistence type="predicted"/>
<protein>
    <submittedName>
        <fullName evidence="3">NAD(P)-dependent dehydrogenase, short-chain alcohol dehydrogenase family</fullName>
    </submittedName>
</protein>
<gene>
    <name evidence="3" type="ORF">SAMN05421803_10594</name>
</gene>
<feature type="compositionally biased region" description="Gly residues" evidence="2">
    <location>
        <begin position="266"/>
        <end position="279"/>
    </location>
</feature>
<dbReference type="CDD" id="cd05327">
    <property type="entry name" value="retinol-DH_like_SDR_c_like"/>
    <property type="match status" value="1"/>
</dbReference>
<dbReference type="PRINTS" id="PR00081">
    <property type="entry name" value="GDHRDH"/>
</dbReference>
<evidence type="ECO:0000256" key="2">
    <source>
        <dbReference type="SAM" id="MobiDB-lite"/>
    </source>
</evidence>
<dbReference type="AlphaFoldDB" id="A0A1M6ID92"/>
<dbReference type="GO" id="GO:0016491">
    <property type="term" value="F:oxidoreductase activity"/>
    <property type="evidence" value="ECO:0007669"/>
    <property type="project" value="UniProtKB-KW"/>
</dbReference>
<evidence type="ECO:0000256" key="1">
    <source>
        <dbReference type="ARBA" id="ARBA00023002"/>
    </source>
</evidence>
<dbReference type="SUPFAM" id="SSF51735">
    <property type="entry name" value="NAD(P)-binding Rossmann-fold domains"/>
    <property type="match status" value="1"/>
</dbReference>
<reference evidence="3 4" key="1">
    <citation type="submission" date="2016-11" db="EMBL/GenBank/DDBJ databases">
        <authorList>
            <person name="Jaros S."/>
            <person name="Januszkiewicz K."/>
            <person name="Wedrychowicz H."/>
        </authorList>
    </citation>
    <scope>NUCLEOTIDE SEQUENCE [LARGE SCALE GENOMIC DNA]</scope>
    <source>
        <strain evidence="3 4">CGMCC 4.5723</strain>
    </source>
</reference>
<dbReference type="Pfam" id="PF00106">
    <property type="entry name" value="adh_short"/>
    <property type="match status" value="1"/>
</dbReference>
<dbReference type="InterPro" id="IPR036291">
    <property type="entry name" value="NAD(P)-bd_dom_sf"/>
</dbReference>
<keyword evidence="1" id="KW-0560">Oxidoreductase</keyword>
<dbReference type="STRING" id="758803.SAMN05421803_10594"/>
<keyword evidence="4" id="KW-1185">Reference proteome</keyword>
<evidence type="ECO:0000313" key="3">
    <source>
        <dbReference type="EMBL" id="SHJ32286.1"/>
    </source>
</evidence>
<dbReference type="PANTHER" id="PTHR43157:SF31">
    <property type="entry name" value="PHOSPHATIDYLINOSITOL-GLYCAN BIOSYNTHESIS CLASS F PROTEIN"/>
    <property type="match status" value="1"/>
</dbReference>
<organism evidence="3 4">
    <name type="scientific">Nocardiopsis flavescens</name>
    <dbReference type="NCBI Taxonomy" id="758803"/>
    <lineage>
        <taxon>Bacteria</taxon>
        <taxon>Bacillati</taxon>
        <taxon>Actinomycetota</taxon>
        <taxon>Actinomycetes</taxon>
        <taxon>Streptosporangiales</taxon>
        <taxon>Nocardiopsidaceae</taxon>
        <taxon>Nocardiopsis</taxon>
    </lineage>
</organism>
<dbReference type="EMBL" id="FQZK01000005">
    <property type="protein sequence ID" value="SHJ32286.1"/>
    <property type="molecule type" value="Genomic_DNA"/>
</dbReference>
<dbReference type="InterPro" id="IPR002347">
    <property type="entry name" value="SDR_fam"/>
</dbReference>
<dbReference type="PANTHER" id="PTHR43157">
    <property type="entry name" value="PHOSPHATIDYLINOSITOL-GLYCAN BIOSYNTHESIS CLASS F PROTEIN-RELATED"/>
    <property type="match status" value="1"/>
</dbReference>
<name>A0A1M6ID92_9ACTN</name>
<dbReference type="NCBIfam" id="NF004846">
    <property type="entry name" value="PRK06197.1"/>
    <property type="match status" value="1"/>
</dbReference>
<accession>A0A1M6ID92</accession>